<dbReference type="Pfam" id="PF13499">
    <property type="entry name" value="EF-hand_7"/>
    <property type="match status" value="1"/>
</dbReference>
<dbReference type="PROSITE" id="PS50222">
    <property type="entry name" value="EF_HAND_2"/>
    <property type="match status" value="1"/>
</dbReference>
<protein>
    <recommendedName>
        <fullName evidence="2">EF-hand domain-containing protein</fullName>
    </recommendedName>
</protein>
<dbReference type="InterPro" id="IPR002048">
    <property type="entry name" value="EF_hand_dom"/>
</dbReference>
<dbReference type="PROSITE" id="PS00018">
    <property type="entry name" value="EF_HAND_1"/>
    <property type="match status" value="1"/>
</dbReference>
<dbReference type="AlphaFoldDB" id="A0A819DFV4"/>
<dbReference type="InterPro" id="IPR011992">
    <property type="entry name" value="EF-hand-dom_pair"/>
</dbReference>
<gene>
    <name evidence="4" type="ORF">FNK824_LOCUS16982</name>
    <name evidence="3" type="ORF">SEV965_LOCUS31139</name>
</gene>
<accession>A0A819DFV4</accession>
<dbReference type="InterPro" id="IPR018247">
    <property type="entry name" value="EF_Hand_1_Ca_BS"/>
</dbReference>
<dbReference type="SMART" id="SM00054">
    <property type="entry name" value="EFh"/>
    <property type="match status" value="2"/>
</dbReference>
<organism evidence="4 5">
    <name type="scientific">Rotaria sordida</name>
    <dbReference type="NCBI Taxonomy" id="392033"/>
    <lineage>
        <taxon>Eukaryota</taxon>
        <taxon>Metazoa</taxon>
        <taxon>Spiralia</taxon>
        <taxon>Gnathifera</taxon>
        <taxon>Rotifera</taxon>
        <taxon>Eurotatoria</taxon>
        <taxon>Bdelloidea</taxon>
        <taxon>Philodinida</taxon>
        <taxon>Philodinidae</taxon>
        <taxon>Rotaria</taxon>
    </lineage>
</organism>
<evidence type="ECO:0000313" key="5">
    <source>
        <dbReference type="Proteomes" id="UP000663874"/>
    </source>
</evidence>
<dbReference type="Gene3D" id="1.10.238.10">
    <property type="entry name" value="EF-hand"/>
    <property type="match status" value="1"/>
</dbReference>
<dbReference type="EMBL" id="CAJOBE010002641">
    <property type="protein sequence ID" value="CAF3834880.1"/>
    <property type="molecule type" value="Genomic_DNA"/>
</dbReference>
<dbReference type="GO" id="GO:0005509">
    <property type="term" value="F:calcium ion binding"/>
    <property type="evidence" value="ECO:0007669"/>
    <property type="project" value="InterPro"/>
</dbReference>
<sequence length="156" mass="18134">MMSDNYRIRAHEILHRKCDQITEAEYVFDEIHANGKMRQHRVSVKREDFERLAATIKKPTLSFESFTKVTRPLLMGHQATEDIPEAFRLLDTDNSDTIDIGELSVFMPAIVPNSNSYMLLRYFQAADTNNDYRLNLDEFTTFIKKGIVRELALGRC</sequence>
<evidence type="ECO:0000256" key="1">
    <source>
        <dbReference type="ARBA" id="ARBA00022837"/>
    </source>
</evidence>
<dbReference type="Proteomes" id="UP000663874">
    <property type="component" value="Unassembled WGS sequence"/>
</dbReference>
<keyword evidence="1" id="KW-0106">Calcium</keyword>
<comment type="caution">
    <text evidence="4">The sequence shown here is derived from an EMBL/GenBank/DDBJ whole genome shotgun (WGS) entry which is preliminary data.</text>
</comment>
<reference evidence="4" key="1">
    <citation type="submission" date="2021-02" db="EMBL/GenBank/DDBJ databases">
        <authorList>
            <person name="Nowell W R."/>
        </authorList>
    </citation>
    <scope>NUCLEOTIDE SEQUENCE</scope>
</reference>
<dbReference type="EMBL" id="CAJNOU010003521">
    <property type="protein sequence ID" value="CAF1395031.1"/>
    <property type="molecule type" value="Genomic_DNA"/>
</dbReference>
<dbReference type="CDD" id="cd00051">
    <property type="entry name" value="EFh"/>
    <property type="match status" value="1"/>
</dbReference>
<evidence type="ECO:0000313" key="3">
    <source>
        <dbReference type="EMBL" id="CAF1395031.1"/>
    </source>
</evidence>
<dbReference type="SUPFAM" id="SSF47473">
    <property type="entry name" value="EF-hand"/>
    <property type="match status" value="1"/>
</dbReference>
<dbReference type="Proteomes" id="UP000663889">
    <property type="component" value="Unassembled WGS sequence"/>
</dbReference>
<proteinExistence type="predicted"/>
<feature type="domain" description="EF-hand" evidence="2">
    <location>
        <begin position="78"/>
        <end position="113"/>
    </location>
</feature>
<name>A0A819DFV4_9BILA</name>
<evidence type="ECO:0000313" key="4">
    <source>
        <dbReference type="EMBL" id="CAF3834880.1"/>
    </source>
</evidence>
<evidence type="ECO:0000259" key="2">
    <source>
        <dbReference type="PROSITE" id="PS50222"/>
    </source>
</evidence>